<evidence type="ECO:0000313" key="2">
    <source>
        <dbReference type="EMBL" id="OOY22462.1"/>
    </source>
</evidence>
<gene>
    <name evidence="2" type="ORF">BMI91_19465</name>
</gene>
<keyword evidence="3" id="KW-1185">Reference proteome</keyword>
<dbReference type="EMBL" id="MPZV01000006">
    <property type="protein sequence ID" value="OOY22462.1"/>
    <property type="molecule type" value="Genomic_DNA"/>
</dbReference>
<organism evidence="2 3">
    <name type="scientific">Thioclava sediminum</name>
    <dbReference type="NCBI Taxonomy" id="1915319"/>
    <lineage>
        <taxon>Bacteria</taxon>
        <taxon>Pseudomonadati</taxon>
        <taxon>Pseudomonadota</taxon>
        <taxon>Alphaproteobacteria</taxon>
        <taxon>Rhodobacterales</taxon>
        <taxon>Paracoccaceae</taxon>
        <taxon>Thioclava</taxon>
    </lineage>
</organism>
<feature type="coiled-coil region" evidence="1">
    <location>
        <begin position="304"/>
        <end position="352"/>
    </location>
</feature>
<sequence>MLTVHRDFYRAADDCPEKFRLKFLDDTGIEAVFDTRKIEEFTDAGLGFLRQEHGETLRYARVDLDEQSVHIHAIVAGHREHEPSVRFATGRKLFQLDHRFIRGEPIMREGKDGKLKKVGMKRGYELAQDAVGEWFAQDRYKHMNIVRGEARAAAEREAREIAVEHFKEADAALKAAGKDGLKIPDGSKNAKKMWVLRRHAEKLIAEKGSAKKVRKDDKESLALDMLVELGVLSAGERSHATTRRERTALLARFTEQFGSAEEIISEPVLAARKALKTEREQIETAQNVFELEHEKRMKEFHKWLDDEEKRHREIDRLNEKIRKKQAAEHDEIEEQRLELRAEEQALEAAREAGRQKAEKYARGLEAGYREVADMKKRLGSLIDYAFDLSSKIEDLATAVDYERVPGSREAVLKVKKIKEPGQPQRTK</sequence>
<proteinExistence type="predicted"/>
<comment type="caution">
    <text evidence="2">The sequence shown here is derived from an EMBL/GenBank/DDBJ whole genome shotgun (WGS) entry which is preliminary data.</text>
</comment>
<protein>
    <recommendedName>
        <fullName evidence="4">Mobilization protein</fullName>
    </recommendedName>
</protein>
<reference evidence="2 3" key="1">
    <citation type="submission" date="2016-11" db="EMBL/GenBank/DDBJ databases">
        <title>A multilocus sequence analysis scheme for characterization of bacteria in the genus Thioclava.</title>
        <authorList>
            <person name="Liu Y."/>
            <person name="Shao Z."/>
        </authorList>
    </citation>
    <scope>NUCLEOTIDE SEQUENCE [LARGE SCALE GENOMIC DNA]</scope>
    <source>
        <strain evidence="2 3">TAW-CT134</strain>
    </source>
</reference>
<evidence type="ECO:0000313" key="3">
    <source>
        <dbReference type="Proteomes" id="UP000190787"/>
    </source>
</evidence>
<keyword evidence="1" id="KW-0175">Coiled coil</keyword>
<evidence type="ECO:0008006" key="4">
    <source>
        <dbReference type="Google" id="ProtNLM"/>
    </source>
</evidence>
<dbReference type="Gene3D" id="3.30.930.30">
    <property type="match status" value="1"/>
</dbReference>
<name>A0ABX3MRY0_9RHOB</name>
<accession>A0ABX3MRY0</accession>
<evidence type="ECO:0000256" key="1">
    <source>
        <dbReference type="SAM" id="Coils"/>
    </source>
</evidence>
<dbReference type="Proteomes" id="UP000190787">
    <property type="component" value="Unassembled WGS sequence"/>
</dbReference>